<sequence>MAGPASSCRNAMQRRLQTRSTVFSRNRIWPTGCGAPVGRSSRIGRRRAWPNPTSPPSSTRSGSGAVIRKHRHDRRIAGPLRPYERGATAMARRVLIYRQGSLGDTLVALPCFHLIEKAFPRAERRLLTNIPINGFVAPAEALLKPGGFIHGTIEYPIETRDPKALWSLWASIRAWRPDVLVYLVDQRRRSQVLRDAAFFRLCGIRRLIGVHLRTPSTPQSNPATGLWPSITEHLADGLRELGDARIGDETSWSLRLLDSEHQTAARALAPLGTDHPFVAFSIGTKWQPNDYGDGNWSAALAEIGRRFHSLGLVMIGAGNEVERSDAIAAHWPGPTVNLCGRLSPRESAAVLQRSQLFLGHDSGPMHLAASVGTRCVAVFSSRNLPGVWFPRGNGHRIFYRQIACAGCGLRVCVEQAKRCISSIPHGDVAEAAVGILSQTRIGLDLKRENHGQLDVGA</sequence>
<dbReference type="EMBL" id="WHOR01000035">
    <property type="protein sequence ID" value="NUB19010.1"/>
    <property type="molecule type" value="Genomic_DNA"/>
</dbReference>
<dbReference type="Gene3D" id="3.40.50.2000">
    <property type="entry name" value="Glycogen Phosphorylase B"/>
    <property type="match status" value="2"/>
</dbReference>
<dbReference type="PANTHER" id="PTHR30160:SF1">
    <property type="entry name" value="LIPOPOLYSACCHARIDE 1,2-N-ACETYLGLUCOSAMINETRANSFERASE-RELATED"/>
    <property type="match status" value="1"/>
</dbReference>
<dbReference type="Pfam" id="PF01075">
    <property type="entry name" value="Glyco_transf_9"/>
    <property type="match status" value="1"/>
</dbReference>
<accession>A0ABX2KXR1</accession>
<gene>
    <name evidence="4" type="ORF">GBZ26_07255</name>
</gene>
<keyword evidence="1" id="KW-0328">Glycosyltransferase</keyword>
<feature type="region of interest" description="Disordered" evidence="3">
    <location>
        <begin position="34"/>
        <end position="71"/>
    </location>
</feature>
<keyword evidence="2" id="KW-0808">Transferase</keyword>
<evidence type="ECO:0000256" key="1">
    <source>
        <dbReference type="ARBA" id="ARBA00022676"/>
    </source>
</evidence>
<dbReference type="PANTHER" id="PTHR30160">
    <property type="entry name" value="TETRAACYLDISACCHARIDE 4'-KINASE-RELATED"/>
    <property type="match status" value="1"/>
</dbReference>
<dbReference type="SUPFAM" id="SSF53756">
    <property type="entry name" value="UDP-Glycosyltransferase/glycogen phosphorylase"/>
    <property type="match status" value="1"/>
</dbReference>
<name>A0ABX2KXR1_9PROT</name>
<reference evidence="4 5" key="1">
    <citation type="submission" date="2019-10" db="EMBL/GenBank/DDBJ databases">
        <title>Genome sequence of Azospirillum formosense CC-Nfb-7.</title>
        <authorList>
            <person name="Ambrosini A."/>
            <person name="Sant'Anna F.H."/>
            <person name="Cassan F.D."/>
            <person name="Souza E.M."/>
            <person name="Passaglia L.M.P."/>
        </authorList>
    </citation>
    <scope>NUCLEOTIDE SEQUENCE [LARGE SCALE GENOMIC DNA]</scope>
    <source>
        <strain evidence="4 5">CC-NFb-7</strain>
    </source>
</reference>
<keyword evidence="5" id="KW-1185">Reference proteome</keyword>
<dbReference type="InterPro" id="IPR002201">
    <property type="entry name" value="Glyco_trans_9"/>
</dbReference>
<protein>
    <submittedName>
        <fullName evidence="4">Glycosyltransferase family 9 protein</fullName>
    </submittedName>
</protein>
<evidence type="ECO:0000313" key="5">
    <source>
        <dbReference type="Proteomes" id="UP000639419"/>
    </source>
</evidence>
<comment type="caution">
    <text evidence="4">The sequence shown here is derived from an EMBL/GenBank/DDBJ whole genome shotgun (WGS) entry which is preliminary data.</text>
</comment>
<proteinExistence type="predicted"/>
<dbReference type="Proteomes" id="UP000639419">
    <property type="component" value="Unassembled WGS sequence"/>
</dbReference>
<dbReference type="CDD" id="cd03789">
    <property type="entry name" value="GT9_LPS_heptosyltransferase"/>
    <property type="match status" value="1"/>
</dbReference>
<organism evidence="4 5">
    <name type="scientific">Azospirillum formosense</name>
    <dbReference type="NCBI Taxonomy" id="861533"/>
    <lineage>
        <taxon>Bacteria</taxon>
        <taxon>Pseudomonadati</taxon>
        <taxon>Pseudomonadota</taxon>
        <taxon>Alphaproteobacteria</taxon>
        <taxon>Rhodospirillales</taxon>
        <taxon>Azospirillaceae</taxon>
        <taxon>Azospirillum</taxon>
    </lineage>
</organism>
<evidence type="ECO:0000256" key="3">
    <source>
        <dbReference type="SAM" id="MobiDB-lite"/>
    </source>
</evidence>
<evidence type="ECO:0000256" key="2">
    <source>
        <dbReference type="ARBA" id="ARBA00022679"/>
    </source>
</evidence>
<evidence type="ECO:0000313" key="4">
    <source>
        <dbReference type="EMBL" id="NUB19010.1"/>
    </source>
</evidence>
<dbReference type="InterPro" id="IPR051199">
    <property type="entry name" value="LPS_LOS_Heptosyltrfase"/>
</dbReference>